<reference evidence="7 8" key="1">
    <citation type="submission" date="2015-07" db="EMBL/GenBank/DDBJ databases">
        <title>Comparative genomics of the Sigatoka disease complex on banana suggests a link between parallel evolutionary changes in Pseudocercospora fijiensis and Pseudocercospora eumusae and increased virulence on the banana host.</title>
        <authorList>
            <person name="Chang T.-C."/>
            <person name="Salvucci A."/>
            <person name="Crous P.W."/>
            <person name="Stergiopoulos I."/>
        </authorList>
    </citation>
    <scope>NUCLEOTIDE SEQUENCE [LARGE SCALE GENOMIC DNA]</scope>
    <source>
        <strain evidence="7 8">CBS 114824</strain>
    </source>
</reference>
<dbReference type="InterPro" id="IPR002893">
    <property type="entry name" value="Znf_MYND"/>
</dbReference>
<dbReference type="Pfam" id="PF01753">
    <property type="entry name" value="zf-MYND"/>
    <property type="match status" value="1"/>
</dbReference>
<feature type="domain" description="MYND-type" evidence="6">
    <location>
        <begin position="277"/>
        <end position="319"/>
    </location>
</feature>
<dbReference type="Proteomes" id="UP000070133">
    <property type="component" value="Unassembled WGS sequence"/>
</dbReference>
<evidence type="ECO:0000256" key="4">
    <source>
        <dbReference type="PROSITE-ProRule" id="PRU00134"/>
    </source>
</evidence>
<name>A0A139H8H8_9PEZI</name>
<evidence type="ECO:0000313" key="7">
    <source>
        <dbReference type="EMBL" id="KXS98668.1"/>
    </source>
</evidence>
<evidence type="ECO:0000259" key="6">
    <source>
        <dbReference type="PROSITE" id="PS50865"/>
    </source>
</evidence>
<dbReference type="SUPFAM" id="SSF144232">
    <property type="entry name" value="HIT/MYND zinc finger-like"/>
    <property type="match status" value="1"/>
</dbReference>
<dbReference type="PROSITE" id="PS50865">
    <property type="entry name" value="ZF_MYND_2"/>
    <property type="match status" value="1"/>
</dbReference>
<feature type="compositionally biased region" description="Low complexity" evidence="5">
    <location>
        <begin position="197"/>
        <end position="211"/>
    </location>
</feature>
<evidence type="ECO:0000256" key="3">
    <source>
        <dbReference type="ARBA" id="ARBA00022833"/>
    </source>
</evidence>
<sequence length="337" mass="36950">MDALAAFAATVNPTIFHPPPMHRSKPSAMKPVDPPSGPKGVAIFHDDALEAVLEMSSPIYRSIPLQERGFKDSYFWKSLPLTSKLGVPLCFKVLAGGSLLPLSNTSLELLSLDCDPESEYFGEPLHIMEEVVLVARQDGRDLLPKQMRAIIAFLDTQLLPLVLCGIHKHDADEIGGDSISAEGGSEQIAEQVTLQEGGLQGTEQQESSSDSVSDDRLDSSSTAAQPDDVTKQKAEAALSQVTPETFASFFDSYRSKQAKEDATWKLVKCPTETTSTCEKCGIEHGLHGEALQICGGCRRVLYCSRECQKADWAEHKTACKRMVWKMSKRLSRDDAYE</sequence>
<evidence type="ECO:0000256" key="5">
    <source>
        <dbReference type="SAM" id="MobiDB-lite"/>
    </source>
</evidence>
<organism evidence="7 8">
    <name type="scientific">Pseudocercospora eumusae</name>
    <dbReference type="NCBI Taxonomy" id="321146"/>
    <lineage>
        <taxon>Eukaryota</taxon>
        <taxon>Fungi</taxon>
        <taxon>Dikarya</taxon>
        <taxon>Ascomycota</taxon>
        <taxon>Pezizomycotina</taxon>
        <taxon>Dothideomycetes</taxon>
        <taxon>Dothideomycetidae</taxon>
        <taxon>Mycosphaerellales</taxon>
        <taxon>Mycosphaerellaceae</taxon>
        <taxon>Pseudocercospora</taxon>
    </lineage>
</organism>
<dbReference type="OrthoDB" id="3641925at2759"/>
<evidence type="ECO:0000256" key="1">
    <source>
        <dbReference type="ARBA" id="ARBA00022723"/>
    </source>
</evidence>
<evidence type="ECO:0000256" key="2">
    <source>
        <dbReference type="ARBA" id="ARBA00022771"/>
    </source>
</evidence>
<dbReference type="AlphaFoldDB" id="A0A139H8H8"/>
<keyword evidence="8" id="KW-1185">Reference proteome</keyword>
<dbReference type="Gene3D" id="6.10.140.2220">
    <property type="match status" value="1"/>
</dbReference>
<evidence type="ECO:0000313" key="8">
    <source>
        <dbReference type="Proteomes" id="UP000070133"/>
    </source>
</evidence>
<gene>
    <name evidence="7" type="ORF">AC578_10049</name>
</gene>
<proteinExistence type="predicted"/>
<feature type="region of interest" description="Disordered" evidence="5">
    <location>
        <begin position="197"/>
        <end position="232"/>
    </location>
</feature>
<protein>
    <recommendedName>
        <fullName evidence="6">MYND-type domain-containing protein</fullName>
    </recommendedName>
</protein>
<accession>A0A139H8H8</accession>
<keyword evidence="3" id="KW-0862">Zinc</keyword>
<dbReference type="GO" id="GO:0008270">
    <property type="term" value="F:zinc ion binding"/>
    <property type="evidence" value="ECO:0007669"/>
    <property type="project" value="UniProtKB-KW"/>
</dbReference>
<keyword evidence="1" id="KW-0479">Metal-binding</keyword>
<keyword evidence="2 4" id="KW-0863">Zinc-finger</keyword>
<comment type="caution">
    <text evidence="7">The sequence shown here is derived from an EMBL/GenBank/DDBJ whole genome shotgun (WGS) entry which is preliminary data.</text>
</comment>
<dbReference type="PROSITE" id="PS01360">
    <property type="entry name" value="ZF_MYND_1"/>
    <property type="match status" value="1"/>
</dbReference>
<dbReference type="STRING" id="321146.A0A139H8H8"/>
<dbReference type="EMBL" id="LFZN01000109">
    <property type="protein sequence ID" value="KXS98668.1"/>
    <property type="molecule type" value="Genomic_DNA"/>
</dbReference>